<evidence type="ECO:0000313" key="1">
    <source>
        <dbReference type="EMBL" id="RCL74646.1"/>
    </source>
</evidence>
<protein>
    <submittedName>
        <fullName evidence="1">DUF2794 domain-containing protein</fullName>
    </submittedName>
</protein>
<evidence type="ECO:0000313" key="2">
    <source>
        <dbReference type="Proteomes" id="UP000253570"/>
    </source>
</evidence>
<reference evidence="1 2" key="1">
    <citation type="journal article" date="2018" name="Microbiome">
        <title>Fine metagenomic profile of the Mediterranean stratified and mixed water columns revealed by assembly and recruitment.</title>
        <authorList>
            <person name="Haro-Moreno J.M."/>
            <person name="Lopez-Perez M."/>
            <person name="De La Torre J.R."/>
            <person name="Picazo A."/>
            <person name="Camacho A."/>
            <person name="Rodriguez-Valera F."/>
        </authorList>
    </citation>
    <scope>NUCLEOTIDE SEQUENCE [LARGE SCALE GENOMIC DNA]</scope>
    <source>
        <strain evidence="1">MED-G57</strain>
    </source>
</reference>
<proteinExistence type="predicted"/>
<name>A0A368DTK4_9PROT</name>
<dbReference type="AlphaFoldDB" id="A0A368DTK4"/>
<dbReference type="InterPro" id="IPR021252">
    <property type="entry name" value="DUF2794"/>
</dbReference>
<dbReference type="EMBL" id="QOQD01000001">
    <property type="protein sequence ID" value="RCL74646.1"/>
    <property type="molecule type" value="Genomic_DNA"/>
</dbReference>
<accession>A0A368DTK4</accession>
<comment type="caution">
    <text evidence="1">The sequence shown here is derived from an EMBL/GenBank/DDBJ whole genome shotgun (WGS) entry which is preliminary data.</text>
</comment>
<gene>
    <name evidence="1" type="ORF">DBW71_00435</name>
</gene>
<dbReference type="Proteomes" id="UP000253570">
    <property type="component" value="Unassembled WGS sequence"/>
</dbReference>
<dbReference type="Pfam" id="PF10984">
    <property type="entry name" value="DUF2794"/>
    <property type="match status" value="1"/>
</dbReference>
<organism evidence="1 2">
    <name type="scientific">PS1 clade bacterium</name>
    <dbReference type="NCBI Taxonomy" id="2175152"/>
    <lineage>
        <taxon>Bacteria</taxon>
        <taxon>Pseudomonadati</taxon>
        <taxon>Pseudomonadota</taxon>
        <taxon>Alphaproteobacteria</taxon>
        <taxon>PS1 clade</taxon>
    </lineage>
</organism>
<sequence>MNNILKILNFTDNHKRLGISSKKSKEPLTNKLTAFSREELNQILTLYGRKVVSGEWKDYAIDTLKDQAVFSVYRKTNEIPQFTIIKIPKLRHSNGVYQIKGQDGRILKRGSELSNLLKILEKDTKRYKII</sequence>